<dbReference type="CDD" id="cd01647">
    <property type="entry name" value="RT_LTR"/>
    <property type="match status" value="1"/>
</dbReference>
<dbReference type="Proteomes" id="UP000004994">
    <property type="component" value="Chromosome 7"/>
</dbReference>
<dbReference type="AlphaFoldDB" id="A0A3Q7HB57"/>
<dbReference type="InterPro" id="IPR043502">
    <property type="entry name" value="DNA/RNA_pol_sf"/>
</dbReference>
<reference evidence="1" key="1">
    <citation type="journal article" date="2012" name="Nature">
        <title>The tomato genome sequence provides insights into fleshy fruit evolution.</title>
        <authorList>
            <consortium name="Tomato Genome Consortium"/>
        </authorList>
    </citation>
    <scope>NUCLEOTIDE SEQUENCE [LARGE SCALE GENOMIC DNA]</scope>
    <source>
        <strain evidence="1">cv. Heinz 1706</strain>
    </source>
</reference>
<dbReference type="STRING" id="4081.A0A3Q7HB57"/>
<dbReference type="Gene3D" id="3.10.10.10">
    <property type="entry name" value="HIV Type 1 Reverse Transcriptase, subunit A, domain 1"/>
    <property type="match status" value="1"/>
</dbReference>
<accession>A0A3Q7HB57</accession>
<dbReference type="InParanoid" id="A0A3Q7HB57"/>
<dbReference type="EnsemblPlants" id="Solyc07g040715.1.1">
    <property type="protein sequence ID" value="Solyc07g040715.1.1"/>
    <property type="gene ID" value="Solyc07g040715.1"/>
</dbReference>
<reference evidence="1" key="2">
    <citation type="submission" date="2019-01" db="UniProtKB">
        <authorList>
            <consortium name="EnsemblPlants"/>
        </authorList>
    </citation>
    <scope>IDENTIFICATION</scope>
    <source>
        <strain evidence="1">cv. Heinz 1706</strain>
    </source>
</reference>
<sequence>MIHPSKSPYSALVLFQKKQDGTLSMCVDYRALNKTIMKNKYLIPLVLDRMDRIVDGDEPKTTSITRYRLYEFLVMTFGINNAPTTFYNLMNDILFEYLDEFMA</sequence>
<proteinExistence type="predicted"/>
<dbReference type="InterPro" id="IPR053134">
    <property type="entry name" value="RNA-dir_DNA_polymerase"/>
</dbReference>
<dbReference type="OMA" id="TRYASYE"/>
<keyword evidence="2" id="KW-1185">Reference proteome</keyword>
<dbReference type="PANTHER" id="PTHR24559:SF443">
    <property type="entry name" value="RNA-DIRECTED DNA POLYMERASE HOMOLOG"/>
    <property type="match status" value="1"/>
</dbReference>
<dbReference type="PANTHER" id="PTHR24559">
    <property type="entry name" value="TRANSPOSON TY3-I GAG-POL POLYPROTEIN"/>
    <property type="match status" value="1"/>
</dbReference>
<organism evidence="1">
    <name type="scientific">Solanum lycopersicum</name>
    <name type="common">Tomato</name>
    <name type="synonym">Lycopersicon esculentum</name>
    <dbReference type="NCBI Taxonomy" id="4081"/>
    <lineage>
        <taxon>Eukaryota</taxon>
        <taxon>Viridiplantae</taxon>
        <taxon>Streptophyta</taxon>
        <taxon>Embryophyta</taxon>
        <taxon>Tracheophyta</taxon>
        <taxon>Spermatophyta</taxon>
        <taxon>Magnoliopsida</taxon>
        <taxon>eudicotyledons</taxon>
        <taxon>Gunneridae</taxon>
        <taxon>Pentapetalae</taxon>
        <taxon>asterids</taxon>
        <taxon>lamiids</taxon>
        <taxon>Solanales</taxon>
        <taxon>Solanaceae</taxon>
        <taxon>Solanoideae</taxon>
        <taxon>Solaneae</taxon>
        <taxon>Solanum</taxon>
        <taxon>Solanum subgen. Lycopersicon</taxon>
    </lineage>
</organism>
<evidence type="ECO:0000313" key="1">
    <source>
        <dbReference type="EnsemblPlants" id="Solyc07g040715.1.1"/>
    </source>
</evidence>
<dbReference type="Gramene" id="Solyc07g040715.1.1">
    <property type="protein sequence ID" value="Solyc07g040715.1.1"/>
    <property type="gene ID" value="Solyc07g040715.1"/>
</dbReference>
<evidence type="ECO:0000313" key="2">
    <source>
        <dbReference type="Proteomes" id="UP000004994"/>
    </source>
</evidence>
<name>A0A3Q7HB57_SOLLC</name>
<evidence type="ECO:0008006" key="3">
    <source>
        <dbReference type="Google" id="ProtNLM"/>
    </source>
</evidence>
<protein>
    <recommendedName>
        <fullName evidence="3">Reverse transcriptase domain-containing protein</fullName>
    </recommendedName>
</protein>
<dbReference type="SUPFAM" id="SSF56672">
    <property type="entry name" value="DNA/RNA polymerases"/>
    <property type="match status" value="1"/>
</dbReference>